<accession>A0AAD8V6A3</accession>
<organism evidence="1 2">
    <name type="scientific">Colletotrichum navitas</name>
    <dbReference type="NCBI Taxonomy" id="681940"/>
    <lineage>
        <taxon>Eukaryota</taxon>
        <taxon>Fungi</taxon>
        <taxon>Dikarya</taxon>
        <taxon>Ascomycota</taxon>
        <taxon>Pezizomycotina</taxon>
        <taxon>Sordariomycetes</taxon>
        <taxon>Hypocreomycetidae</taxon>
        <taxon>Glomerellales</taxon>
        <taxon>Glomerellaceae</taxon>
        <taxon>Colletotrichum</taxon>
        <taxon>Colletotrichum graminicola species complex</taxon>
    </lineage>
</organism>
<dbReference type="EMBL" id="JAHLJV010000014">
    <property type="protein sequence ID" value="KAK1595817.1"/>
    <property type="molecule type" value="Genomic_DNA"/>
</dbReference>
<dbReference type="Proteomes" id="UP001230504">
    <property type="component" value="Unassembled WGS sequence"/>
</dbReference>
<proteinExistence type="predicted"/>
<dbReference type="AlphaFoldDB" id="A0AAD8V6A3"/>
<keyword evidence="2" id="KW-1185">Reference proteome</keyword>
<reference evidence="1" key="1">
    <citation type="submission" date="2021-06" db="EMBL/GenBank/DDBJ databases">
        <title>Comparative genomics, transcriptomics and evolutionary studies reveal genomic signatures of adaptation to plant cell wall in hemibiotrophic fungi.</title>
        <authorList>
            <consortium name="DOE Joint Genome Institute"/>
            <person name="Baroncelli R."/>
            <person name="Diaz J.F."/>
            <person name="Benocci T."/>
            <person name="Peng M."/>
            <person name="Battaglia E."/>
            <person name="Haridas S."/>
            <person name="Andreopoulos W."/>
            <person name="Labutti K."/>
            <person name="Pangilinan J."/>
            <person name="Floch G.L."/>
            <person name="Makela M.R."/>
            <person name="Henrissat B."/>
            <person name="Grigoriev I.V."/>
            <person name="Crouch J.A."/>
            <person name="De Vries R.P."/>
            <person name="Sukno S.A."/>
            <person name="Thon M.R."/>
        </authorList>
    </citation>
    <scope>NUCLEOTIDE SEQUENCE</scope>
    <source>
        <strain evidence="1">CBS 125086</strain>
    </source>
</reference>
<protein>
    <submittedName>
        <fullName evidence="1">Uncharacterized protein</fullName>
    </submittedName>
</protein>
<evidence type="ECO:0000313" key="1">
    <source>
        <dbReference type="EMBL" id="KAK1595817.1"/>
    </source>
</evidence>
<evidence type="ECO:0000313" key="2">
    <source>
        <dbReference type="Proteomes" id="UP001230504"/>
    </source>
</evidence>
<gene>
    <name evidence="1" type="ORF">LY79DRAFT_577771</name>
</gene>
<name>A0AAD8V6A3_9PEZI</name>
<comment type="caution">
    <text evidence="1">The sequence shown here is derived from an EMBL/GenBank/DDBJ whole genome shotgun (WGS) entry which is preliminary data.</text>
</comment>
<dbReference type="RefSeq" id="XP_060416794.1">
    <property type="nucleotide sequence ID" value="XM_060559905.1"/>
</dbReference>
<dbReference type="GeneID" id="85444145"/>
<sequence>MLLCATNDGAIIEVSWDAECPRAVGILSRHRRQAQVDRWPWHTSDLRDLLDPLTTQKIMLSHTRGSLTSGSERFLIAKPETGAVDDGQHIWQPLDRESFVQVTGLLAEYFPAILQEPTKEKQAVDNEVYTPCPIFTTPLHLVIWKRARSLMPKLDQTQSLRLFLSKSSVLRQVVLQILNARHEGDVSFRVGVPDSMSERSENHFVITLPSFLRGITQQL</sequence>